<keyword evidence="2" id="KW-1185">Reference proteome</keyword>
<dbReference type="RefSeq" id="WP_348719383.1">
    <property type="nucleotide sequence ID" value="NZ_OZ038524.1"/>
</dbReference>
<evidence type="ECO:0000313" key="1">
    <source>
        <dbReference type="EMBL" id="CAL2085092.1"/>
    </source>
</evidence>
<name>A0ABP1EPH3_9FLAO</name>
<gene>
    <name evidence="1" type="ORF">TD3509T_1823</name>
</gene>
<organism evidence="1 2">
    <name type="scientific">Tenacibaculum dicentrarchi</name>
    <dbReference type="NCBI Taxonomy" id="669041"/>
    <lineage>
        <taxon>Bacteria</taxon>
        <taxon>Pseudomonadati</taxon>
        <taxon>Bacteroidota</taxon>
        <taxon>Flavobacteriia</taxon>
        <taxon>Flavobacteriales</taxon>
        <taxon>Flavobacteriaceae</taxon>
        <taxon>Tenacibaculum</taxon>
    </lineage>
</organism>
<dbReference type="Proteomes" id="UP001497514">
    <property type="component" value="Chromosome"/>
</dbReference>
<dbReference type="EMBL" id="OZ038524">
    <property type="protein sequence ID" value="CAL2085092.1"/>
    <property type="molecule type" value="Genomic_DNA"/>
</dbReference>
<proteinExistence type="predicted"/>
<accession>A0ABP1EPH3</accession>
<reference evidence="1 2" key="1">
    <citation type="submission" date="2024-05" db="EMBL/GenBank/DDBJ databases">
        <authorList>
            <person name="Duchaud E."/>
        </authorList>
    </citation>
    <scope>NUCLEOTIDE SEQUENCE [LARGE SCALE GENOMIC DNA]</scope>
    <source>
        <strain evidence="1">Ena-SAMPLE-TAB-13-05-2024-13:56:06:370-140309</strain>
    </source>
</reference>
<evidence type="ECO:0008006" key="3">
    <source>
        <dbReference type="Google" id="ProtNLM"/>
    </source>
</evidence>
<sequence length="57" mass="6465">MKKLKEYNVKNIDVNESIQINGGGLPGFNWGPLMFLIYVVDEIYEGATRECSSSCRH</sequence>
<evidence type="ECO:0000313" key="2">
    <source>
        <dbReference type="Proteomes" id="UP001497514"/>
    </source>
</evidence>
<protein>
    <recommendedName>
        <fullName evidence="3">Bacteriocin</fullName>
    </recommendedName>
</protein>